<reference evidence="1" key="2">
    <citation type="submission" date="2025-03" db="EMBL/GenBank/DDBJ databases">
        <authorList>
            <consortium name="ELIXIR-Norway"/>
            <consortium name="Elixir Norway"/>
        </authorList>
    </citation>
    <scope>NUCLEOTIDE SEQUENCE</scope>
</reference>
<gene>
    <name evidence="1" type="ORF">MRATA1EN22A_LOCUS24937</name>
</gene>
<evidence type="ECO:0000313" key="2">
    <source>
        <dbReference type="Proteomes" id="UP001162501"/>
    </source>
</evidence>
<name>A0AC60A2N4_RANTA</name>
<dbReference type="EMBL" id="OX596090">
    <property type="protein sequence ID" value="CAN0537629.1"/>
    <property type="molecule type" value="Genomic_DNA"/>
</dbReference>
<feature type="non-terminal residue" evidence="1">
    <location>
        <position position="99"/>
    </location>
</feature>
<feature type="non-terminal residue" evidence="1">
    <location>
        <position position="1"/>
    </location>
</feature>
<accession>A0AC60A2N4</accession>
<reference evidence="1" key="1">
    <citation type="submission" date="2023-05" db="EMBL/GenBank/DDBJ databases">
        <authorList>
            <consortium name="ELIXIR-Norway"/>
        </authorList>
    </citation>
    <scope>NUCLEOTIDE SEQUENCE</scope>
</reference>
<protein>
    <submittedName>
        <fullName evidence="1">Uncharacterized protein</fullName>
    </submittedName>
</protein>
<sequence length="99" mass="10437">VLSVWEAIWGDVGGACTVPTLEADVAGSLLLGATFSLSGKMTEGISRLEAASSHSLPTHDSDETDLCSSAKPKDGLLPDPTVWMHDPNIFVNNIVKSQE</sequence>
<evidence type="ECO:0000313" key="1">
    <source>
        <dbReference type="EMBL" id="CAN0537629.1"/>
    </source>
</evidence>
<organism evidence="1 2">
    <name type="scientific">Rangifer tarandus platyrhynchus</name>
    <name type="common">Svalbard reindeer</name>
    <dbReference type="NCBI Taxonomy" id="3082113"/>
    <lineage>
        <taxon>Eukaryota</taxon>
        <taxon>Metazoa</taxon>
        <taxon>Chordata</taxon>
        <taxon>Craniata</taxon>
        <taxon>Vertebrata</taxon>
        <taxon>Euteleostomi</taxon>
        <taxon>Mammalia</taxon>
        <taxon>Eutheria</taxon>
        <taxon>Laurasiatheria</taxon>
        <taxon>Artiodactyla</taxon>
        <taxon>Ruminantia</taxon>
        <taxon>Pecora</taxon>
        <taxon>Cervidae</taxon>
        <taxon>Odocoileinae</taxon>
        <taxon>Rangifer</taxon>
    </lineage>
</organism>
<dbReference type="Proteomes" id="UP001162501">
    <property type="component" value="Chromosome 6"/>
</dbReference>
<proteinExistence type="predicted"/>